<dbReference type="Proteomes" id="UP000235672">
    <property type="component" value="Unassembled WGS sequence"/>
</dbReference>
<dbReference type="AlphaFoldDB" id="A0A2J6Q4Y2"/>
<reference evidence="1 2" key="1">
    <citation type="submission" date="2016-05" db="EMBL/GenBank/DDBJ databases">
        <title>A degradative enzymes factory behind the ericoid mycorrhizal symbiosis.</title>
        <authorList>
            <consortium name="DOE Joint Genome Institute"/>
            <person name="Martino E."/>
            <person name="Morin E."/>
            <person name="Grelet G."/>
            <person name="Kuo A."/>
            <person name="Kohler A."/>
            <person name="Daghino S."/>
            <person name="Barry K."/>
            <person name="Choi C."/>
            <person name="Cichocki N."/>
            <person name="Clum A."/>
            <person name="Copeland A."/>
            <person name="Hainaut M."/>
            <person name="Haridas S."/>
            <person name="Labutti K."/>
            <person name="Lindquist E."/>
            <person name="Lipzen A."/>
            <person name="Khouja H.-R."/>
            <person name="Murat C."/>
            <person name="Ohm R."/>
            <person name="Olson A."/>
            <person name="Spatafora J."/>
            <person name="Veneault-Fourrey C."/>
            <person name="Henrissat B."/>
            <person name="Grigoriev I."/>
            <person name="Martin F."/>
            <person name="Perotto S."/>
        </authorList>
    </citation>
    <scope>NUCLEOTIDE SEQUENCE [LARGE SCALE GENOMIC DNA]</scope>
    <source>
        <strain evidence="1 2">UAMH 7357</strain>
    </source>
</reference>
<organism evidence="1 2">
    <name type="scientific">Hyaloscypha hepaticicola</name>
    <dbReference type="NCBI Taxonomy" id="2082293"/>
    <lineage>
        <taxon>Eukaryota</taxon>
        <taxon>Fungi</taxon>
        <taxon>Dikarya</taxon>
        <taxon>Ascomycota</taxon>
        <taxon>Pezizomycotina</taxon>
        <taxon>Leotiomycetes</taxon>
        <taxon>Helotiales</taxon>
        <taxon>Hyaloscyphaceae</taxon>
        <taxon>Hyaloscypha</taxon>
    </lineage>
</organism>
<proteinExistence type="predicted"/>
<sequence length="151" mass="16925">MQDGYLATGTIQASSGCTDELRAIFDVDGPKTILTPHCTNMNGFPRDKIRLGRMGLPVIECLSSNGYEVFPNRLLILVISLELSQRLRIDSSKFDIIMKDLVPMAQFFQNKDFFAASESVDGEASKFHISGLMDSGDIIITRQWWSVVFRV</sequence>
<dbReference type="STRING" id="1745343.A0A2J6Q4Y2"/>
<name>A0A2J6Q4Y2_9HELO</name>
<evidence type="ECO:0000313" key="2">
    <source>
        <dbReference type="Proteomes" id="UP000235672"/>
    </source>
</evidence>
<gene>
    <name evidence="1" type="ORF">NA56DRAFT_703538</name>
</gene>
<dbReference type="EMBL" id="KZ613481">
    <property type="protein sequence ID" value="PMD21358.1"/>
    <property type="molecule type" value="Genomic_DNA"/>
</dbReference>
<keyword evidence="2" id="KW-1185">Reference proteome</keyword>
<evidence type="ECO:0000313" key="1">
    <source>
        <dbReference type="EMBL" id="PMD21358.1"/>
    </source>
</evidence>
<accession>A0A2J6Q4Y2</accession>
<dbReference type="OrthoDB" id="3565361at2759"/>
<protein>
    <submittedName>
        <fullName evidence="1">Uncharacterized protein</fullName>
    </submittedName>
</protein>